<feature type="region of interest" description="Disordered" evidence="1">
    <location>
        <begin position="292"/>
        <end position="311"/>
    </location>
</feature>
<name>A0A5C6NL85_9TELE</name>
<reference evidence="2 3" key="1">
    <citation type="submission" date="2019-04" db="EMBL/GenBank/DDBJ databases">
        <title>Chromosome genome assembly for Takifugu flavidus.</title>
        <authorList>
            <person name="Xiao S."/>
        </authorList>
    </citation>
    <scope>NUCLEOTIDE SEQUENCE [LARGE SCALE GENOMIC DNA]</scope>
    <source>
        <strain evidence="2">HTHZ2018</strain>
        <tissue evidence="2">Muscle</tissue>
    </source>
</reference>
<evidence type="ECO:0000256" key="1">
    <source>
        <dbReference type="SAM" id="MobiDB-lite"/>
    </source>
</evidence>
<proteinExistence type="predicted"/>
<dbReference type="EMBL" id="RHFK02000011">
    <property type="protein sequence ID" value="TWW68332.1"/>
    <property type="molecule type" value="Genomic_DNA"/>
</dbReference>
<evidence type="ECO:0000313" key="3">
    <source>
        <dbReference type="Proteomes" id="UP000324091"/>
    </source>
</evidence>
<evidence type="ECO:0000313" key="2">
    <source>
        <dbReference type="EMBL" id="TWW68332.1"/>
    </source>
</evidence>
<feature type="compositionally biased region" description="Acidic residues" evidence="1">
    <location>
        <begin position="292"/>
        <end position="303"/>
    </location>
</feature>
<accession>A0A5C6NL85</accession>
<comment type="caution">
    <text evidence="2">The sequence shown here is derived from an EMBL/GenBank/DDBJ whole genome shotgun (WGS) entry which is preliminary data.</text>
</comment>
<keyword evidence="3" id="KW-1185">Reference proteome</keyword>
<organism evidence="2 3">
    <name type="scientific">Takifugu flavidus</name>
    <name type="common">sansaifugu</name>
    <dbReference type="NCBI Taxonomy" id="433684"/>
    <lineage>
        <taxon>Eukaryota</taxon>
        <taxon>Metazoa</taxon>
        <taxon>Chordata</taxon>
        <taxon>Craniata</taxon>
        <taxon>Vertebrata</taxon>
        <taxon>Euteleostomi</taxon>
        <taxon>Actinopterygii</taxon>
        <taxon>Neopterygii</taxon>
        <taxon>Teleostei</taxon>
        <taxon>Neoteleostei</taxon>
        <taxon>Acanthomorphata</taxon>
        <taxon>Eupercaria</taxon>
        <taxon>Tetraodontiformes</taxon>
        <taxon>Tetradontoidea</taxon>
        <taxon>Tetraodontidae</taxon>
        <taxon>Takifugu</taxon>
    </lineage>
</organism>
<dbReference type="AlphaFoldDB" id="A0A5C6NL85"/>
<gene>
    <name evidence="2" type="ORF">D4764_19G0001300</name>
</gene>
<sequence length="465" mass="52861">MIKEEVEEGLDAIFSGSPQKTTTSCSLNSMILIVSNVMKKFAKRVKKFLKLRKVKQRKESPVDTADAENAFGDGGPQSSLVKELNEMVTPILDIVPEKDYEGVFTETATEIQALSEDIATILSENKEKKNPLKLFQQKITHFFAKCFLNAWIRRLISQLRKQHPRLRRGKSSESVRSLVVAVTSLLDNDTSLVDGFQELTSSHESVFHQSTSELLYSHLLAETGSKDTEWNERLYADIQKKAWKIQGLVNGFLKDLVFRFTEKVKILSPILGVAVEGPAVDNGRRVAVEDLSEASELEEELEDTPSPHSDIEQAEELDTFVCEEEPREEAPVSLEKHRDSYAPPSVIGVEPQQIQEMESMRAFVQFLIEKIINHIYDEANIVPQYNDEVLSALLAHIWPRVWDSDANLSLTEKSFKKMDKMIHKAFCKKLGNPNQVLFMLKYSEESIIEEHTVRIAKELLRPSKN</sequence>
<dbReference type="Proteomes" id="UP000324091">
    <property type="component" value="Chromosome 19"/>
</dbReference>
<protein>
    <submittedName>
        <fullName evidence="2">Uncharacterized protein</fullName>
    </submittedName>
</protein>